<evidence type="ECO:0008006" key="5">
    <source>
        <dbReference type="Google" id="ProtNLM"/>
    </source>
</evidence>
<dbReference type="EMBL" id="CAXDID020000139">
    <property type="protein sequence ID" value="CAL6038512.1"/>
    <property type="molecule type" value="Genomic_DNA"/>
</dbReference>
<dbReference type="PANTHER" id="PTHR32215">
    <property type="entry name" value="CILIA- AND FLAGELLA-ASSOCIATED PROTEIN 57"/>
    <property type="match status" value="1"/>
</dbReference>
<keyword evidence="1" id="KW-0175">Coiled coil</keyword>
<evidence type="ECO:0000313" key="4">
    <source>
        <dbReference type="Proteomes" id="UP001642409"/>
    </source>
</evidence>
<feature type="coiled-coil region" evidence="1">
    <location>
        <begin position="1272"/>
        <end position="1362"/>
    </location>
</feature>
<dbReference type="InterPro" id="IPR015943">
    <property type="entry name" value="WD40/YVTN_repeat-like_dom_sf"/>
</dbReference>
<dbReference type="PANTHER" id="PTHR32215:SF0">
    <property type="entry name" value="CILIA- AND FLAGELLA-ASSOCIATED PROTEIN 57"/>
    <property type="match status" value="1"/>
</dbReference>
<dbReference type="InterPro" id="IPR052993">
    <property type="entry name" value="CFA-57"/>
</dbReference>
<organism evidence="2">
    <name type="scientific">Hexamita inflata</name>
    <dbReference type="NCBI Taxonomy" id="28002"/>
    <lineage>
        <taxon>Eukaryota</taxon>
        <taxon>Metamonada</taxon>
        <taxon>Diplomonadida</taxon>
        <taxon>Hexamitidae</taxon>
        <taxon>Hexamitinae</taxon>
        <taxon>Hexamita</taxon>
    </lineage>
</organism>
<dbReference type="Proteomes" id="UP001642409">
    <property type="component" value="Unassembled WGS sequence"/>
</dbReference>
<dbReference type="Gene3D" id="2.130.10.10">
    <property type="entry name" value="YVTN repeat-like/Quinoprotein amine dehydrogenase"/>
    <property type="match status" value="1"/>
</dbReference>
<reference evidence="2" key="1">
    <citation type="submission" date="2023-06" db="EMBL/GenBank/DDBJ databases">
        <authorList>
            <person name="Kurt Z."/>
        </authorList>
    </citation>
    <scope>NUCLEOTIDE SEQUENCE</scope>
</reference>
<sequence length="1591" mass="182354">MATITMDNASIEIEPFNSLVYSTASPFSFPVDQHTMGYLTSRYIVLHCIPLREERYLALPANVIVLKAVTSAEGDLLGLLEQTPETVQLTVYSTTSLKRVSTIVLAQQPDIELPFSFEFGQQAKFIVIHYNTKQAARAVVMAWQRAQADDIINIPADVSDFKLSKQSMKSVISHSENQIRFYRQTDTGLSQFEPTRLPTNIKQPIVSLCWITSQLCASVTACGEVLLFQPPRYVGFVNVKNGIKQSFSADQRIQGRVTCTEVFENKLIIGTDKGELLYVELLDLQAELNILQKSSARKKLKAVDEFELELQDDELFDMLPKDVCNSFGGVQTNIFPHKILNTTTLVDQTAISNITFNHDYAIVESNQLTYIWNIQVKTLLINNNTLNYKEEMTEFQLSSVEQIKAKNQKKNQKDQNLQSKNDIYAEIVPEDLDSTLVNELNQEIREDGTDVAAMGTLLTLQKAQEAFETADLFSQDSNSMQQNFQSIQNQIQTGNLSPRSKKAQLDELMAQQEIQNNILQKRQNALPPYLNNNTPASVWCDILTGFPASNLPVSALKQFQTGPRSSLQSQSLIPPGFRENRTLNVKNVKNLSVSENSDIMIFQTGKSICAAKILNCQVFATIEIDATEISQLIIHPQGTVLYAVYDEGIGMFSIQSNSIQLLSFTVHKGIHMINLSHGGGYLAVGCDKGVPPTIKLQSNATMQTHFELKCHNSILNYLEFLPGDSVLVSSSIDGVFYGHSVGSGERVFETILRNVKLQQSQIILGKQMEHNQLSEEIEIADESRQKQFEYMNKKCEDFVICGVDVDQKYYEIANGRQLHQIQLPKENITGFQSIPQPPTTWNNSYSKLVADLNNGDIDTQKAERDTQSATAAQFGKQFQEQLDIMQKDKNISVKLMSEQVFDEEIPYHRLVKEIGNIKAEEFSERPIKFFLVFSGEGYVSCFEWPLRDNQPLFKQRLHQTEITSSCLIKGSILITVSVDQLLISNIRYLIPAQAIFGANARNKCLNKLKMLYDSPQTKLMIRLPITRLNPPFSFVTEIQNSNTTLDALLQSVVQNMSEVWNYTDFRVNTLKELERKKRKMTQEVISLIKTRFEEKMKEIKQESIQIEQNLVKYDLDFKKYHQETYKKVQTKYYSIVQQLKEEISNSQQKMEQQKIQNQKQIEELKSKREKYIQAEKTRRHVFVQEKELEIDRLDEALAQFETTLNEELRQIKEEKQAAIQTINDESGKSIDKEQTASSALKGWYALQERRLQTLKQQKIAIVKEQALEDGKLASLKKEYEQVQKQCDQQKDQIQLKDRSLLQKEQEIERLKQNIYVLNKTQFVLSHQINELRSEIRPRDDLINDMKERQQDLSIKLEESQSQWSKVQKLTEDTQNQVHTLNKTNNLVMNTVQQRVRQLIEIQKCFTNFVTDSNYNQWFSKAFEMLNTYKPLLDEIILSAKKQEHAVEAQDQFVDELDQHKSYLQQKLTDLYQTLFEEDQKFNDMQTYALDENQALLQESHRLKDENIALNAQLQKISAMLQALKVKDLTNSLKQKGLYRAQSQLETSKSKMTHKYGRDMDGINAELGSQSIVVKGLLGSIDGRKSEQSNKK</sequence>
<evidence type="ECO:0000313" key="3">
    <source>
        <dbReference type="EMBL" id="CAL6038512.1"/>
    </source>
</evidence>
<evidence type="ECO:0000256" key="1">
    <source>
        <dbReference type="SAM" id="Coils"/>
    </source>
</evidence>
<dbReference type="SUPFAM" id="SSF50978">
    <property type="entry name" value="WD40 repeat-like"/>
    <property type="match status" value="1"/>
</dbReference>
<dbReference type="EMBL" id="CATOUU010001104">
    <property type="protein sequence ID" value="CAI9972282.1"/>
    <property type="molecule type" value="Genomic_DNA"/>
</dbReference>
<dbReference type="InterPro" id="IPR036322">
    <property type="entry name" value="WD40_repeat_dom_sf"/>
</dbReference>
<keyword evidence="4" id="KW-1185">Reference proteome</keyword>
<accession>A0AA86V192</accession>
<evidence type="ECO:0000313" key="2">
    <source>
        <dbReference type="EMBL" id="CAI9972282.1"/>
    </source>
</evidence>
<comment type="caution">
    <text evidence="2">The sequence shown here is derived from an EMBL/GenBank/DDBJ whole genome shotgun (WGS) entry which is preliminary data.</text>
</comment>
<reference evidence="3 4" key="2">
    <citation type="submission" date="2024-07" db="EMBL/GenBank/DDBJ databases">
        <authorList>
            <person name="Akdeniz Z."/>
        </authorList>
    </citation>
    <scope>NUCLEOTIDE SEQUENCE [LARGE SCALE GENOMIC DNA]</scope>
</reference>
<name>A0AA86V192_9EUKA</name>
<feature type="coiled-coil region" evidence="1">
    <location>
        <begin position="1136"/>
        <end position="1228"/>
    </location>
</feature>
<gene>
    <name evidence="3" type="ORF">HINF_LOCUS37406</name>
    <name evidence="2" type="ORF">HINF_LOCUS59927</name>
</gene>
<protein>
    <recommendedName>
        <fullName evidence="5">Cilia- and flagella-associated protein 57</fullName>
    </recommendedName>
</protein>
<proteinExistence type="predicted"/>
<feature type="coiled-coil region" evidence="1">
    <location>
        <begin position="1070"/>
        <end position="1109"/>
    </location>
</feature>